<evidence type="ECO:0000256" key="1">
    <source>
        <dbReference type="SAM" id="MobiDB-lite"/>
    </source>
</evidence>
<dbReference type="Proteomes" id="UP001476798">
    <property type="component" value="Unassembled WGS sequence"/>
</dbReference>
<accession>A0ABV0P7N5</accession>
<proteinExistence type="predicted"/>
<feature type="region of interest" description="Disordered" evidence="1">
    <location>
        <begin position="1"/>
        <end position="35"/>
    </location>
</feature>
<gene>
    <name evidence="2" type="ORF">GOODEAATRI_025032</name>
</gene>
<feature type="compositionally biased region" description="Basic and acidic residues" evidence="1">
    <location>
        <begin position="1"/>
        <end position="20"/>
    </location>
</feature>
<sequence length="100" mass="11148">MKSKEHTKQVRGKVVEKFAHGENMQTPCKKTPSRELNPRPWCKATILPTAPPCSPLFNPSSGNGKSIAQLYTYKDKAVHLNLQAEQGCSQTLFTNTLHLI</sequence>
<protein>
    <submittedName>
        <fullName evidence="2">Uncharacterized protein</fullName>
    </submittedName>
</protein>
<reference evidence="2 3" key="1">
    <citation type="submission" date="2021-06" db="EMBL/GenBank/DDBJ databases">
        <authorList>
            <person name="Palmer J.M."/>
        </authorList>
    </citation>
    <scope>NUCLEOTIDE SEQUENCE [LARGE SCALE GENOMIC DNA]</scope>
    <source>
        <strain evidence="2 3">GA_2019</strain>
        <tissue evidence="2">Muscle</tissue>
    </source>
</reference>
<evidence type="ECO:0000313" key="2">
    <source>
        <dbReference type="EMBL" id="MEQ2179450.1"/>
    </source>
</evidence>
<dbReference type="EMBL" id="JAHRIO010062859">
    <property type="protein sequence ID" value="MEQ2179450.1"/>
    <property type="molecule type" value="Genomic_DNA"/>
</dbReference>
<name>A0ABV0P7N5_9TELE</name>
<evidence type="ECO:0000313" key="3">
    <source>
        <dbReference type="Proteomes" id="UP001476798"/>
    </source>
</evidence>
<keyword evidence="3" id="KW-1185">Reference proteome</keyword>
<organism evidence="2 3">
    <name type="scientific">Goodea atripinnis</name>
    <dbReference type="NCBI Taxonomy" id="208336"/>
    <lineage>
        <taxon>Eukaryota</taxon>
        <taxon>Metazoa</taxon>
        <taxon>Chordata</taxon>
        <taxon>Craniata</taxon>
        <taxon>Vertebrata</taxon>
        <taxon>Euteleostomi</taxon>
        <taxon>Actinopterygii</taxon>
        <taxon>Neopterygii</taxon>
        <taxon>Teleostei</taxon>
        <taxon>Neoteleostei</taxon>
        <taxon>Acanthomorphata</taxon>
        <taxon>Ovalentaria</taxon>
        <taxon>Atherinomorphae</taxon>
        <taxon>Cyprinodontiformes</taxon>
        <taxon>Goodeidae</taxon>
        <taxon>Goodea</taxon>
    </lineage>
</organism>
<comment type="caution">
    <text evidence="2">The sequence shown here is derived from an EMBL/GenBank/DDBJ whole genome shotgun (WGS) entry which is preliminary data.</text>
</comment>